<name>A0A7V3YLQ0_9BACT</name>
<dbReference type="EMBL" id="DTEN01000189">
    <property type="protein sequence ID" value="HGI74951.1"/>
    <property type="molecule type" value="Genomic_DNA"/>
</dbReference>
<sequence length="144" mass="16352">MKGTRGYVYRGVLERENLETLRELLGEGVTLSWDLGACDFSGALREKGCTFGATWELRWRMLPDGRFAVLLLSEEPKPSLPLEAVSGTWETYEIPARLVPLHAPRFAPAFREYPRLRSSEGTLVCRVYVRDGVTMFVSPRRFAP</sequence>
<dbReference type="AlphaFoldDB" id="A0A7V3YLQ0"/>
<accession>A0A7V3YLQ0</accession>
<proteinExistence type="predicted"/>
<reference evidence="1" key="1">
    <citation type="journal article" date="2020" name="mSystems">
        <title>Genome- and Community-Level Interaction Insights into Carbon Utilization and Element Cycling Functions of Hydrothermarchaeota in Hydrothermal Sediment.</title>
        <authorList>
            <person name="Zhou Z."/>
            <person name="Liu Y."/>
            <person name="Xu W."/>
            <person name="Pan J."/>
            <person name="Luo Z.H."/>
            <person name="Li M."/>
        </authorList>
    </citation>
    <scope>NUCLEOTIDE SEQUENCE [LARGE SCALE GENOMIC DNA]</scope>
    <source>
        <strain evidence="1">SpSt-716</strain>
    </source>
</reference>
<gene>
    <name evidence="1" type="ORF">ENU96_04675</name>
</gene>
<comment type="caution">
    <text evidence="1">The sequence shown here is derived from an EMBL/GenBank/DDBJ whole genome shotgun (WGS) entry which is preliminary data.</text>
</comment>
<protein>
    <submittedName>
        <fullName evidence="1">Uncharacterized protein</fullName>
    </submittedName>
</protein>
<organism evidence="1">
    <name type="scientific">Candidatus Caldatribacterium californiense</name>
    <dbReference type="NCBI Taxonomy" id="1454726"/>
    <lineage>
        <taxon>Bacteria</taxon>
        <taxon>Pseudomonadati</taxon>
        <taxon>Atribacterota</taxon>
        <taxon>Atribacteria</taxon>
        <taxon>Atribacterales</taxon>
        <taxon>Candidatus Caldatribacteriaceae</taxon>
        <taxon>Candidatus Caldatribacterium</taxon>
    </lineage>
</organism>
<evidence type="ECO:0000313" key="1">
    <source>
        <dbReference type="EMBL" id="HGI74951.1"/>
    </source>
</evidence>